<dbReference type="InterPro" id="IPR013955">
    <property type="entry name" value="Rep_factor-A_C"/>
</dbReference>
<sequence>MSALSRFQLSTATAGQQKRKSDGAPAKTKTLKEVLDFKSAGVFYVSAKVVNLQYKIYKACPLKNRGFFCRKKLDDEMRCTSCDHIVKSPMKSLFLRVEIADRVQPESSVVTTMFSYVGEKYLGINALDVDELSKNGPERLLEILEAKLDKEVVVKVQIKESKGHFEGQDFDWIIMSMCADNKKDDDEKEEEEKAQKKVEKEDGELKEESEDDDGDEIQLVGETKSTSTDAVKKAKKN</sequence>
<evidence type="ECO:0000259" key="2">
    <source>
        <dbReference type="Pfam" id="PF08646"/>
    </source>
</evidence>
<protein>
    <recommendedName>
        <fullName evidence="2">Replication factor A C-terminal domain-containing protein</fullName>
    </recommendedName>
</protein>
<dbReference type="InterPro" id="IPR012340">
    <property type="entry name" value="NA-bd_OB-fold"/>
</dbReference>
<name>A0ABD2I3C5_9BILA</name>
<evidence type="ECO:0000256" key="1">
    <source>
        <dbReference type="SAM" id="MobiDB-lite"/>
    </source>
</evidence>
<gene>
    <name evidence="3" type="ORF">niasHT_036658</name>
</gene>
<evidence type="ECO:0000313" key="4">
    <source>
        <dbReference type="Proteomes" id="UP001620626"/>
    </source>
</evidence>
<feature type="compositionally biased region" description="Polar residues" evidence="1">
    <location>
        <begin position="1"/>
        <end position="16"/>
    </location>
</feature>
<feature type="region of interest" description="Disordered" evidence="1">
    <location>
        <begin position="182"/>
        <end position="237"/>
    </location>
</feature>
<evidence type="ECO:0000313" key="3">
    <source>
        <dbReference type="EMBL" id="KAL3072362.1"/>
    </source>
</evidence>
<organism evidence="3 4">
    <name type="scientific">Heterodera trifolii</name>
    <dbReference type="NCBI Taxonomy" id="157864"/>
    <lineage>
        <taxon>Eukaryota</taxon>
        <taxon>Metazoa</taxon>
        <taxon>Ecdysozoa</taxon>
        <taxon>Nematoda</taxon>
        <taxon>Chromadorea</taxon>
        <taxon>Rhabditida</taxon>
        <taxon>Tylenchina</taxon>
        <taxon>Tylenchomorpha</taxon>
        <taxon>Tylenchoidea</taxon>
        <taxon>Heteroderidae</taxon>
        <taxon>Heteroderinae</taxon>
        <taxon>Heterodera</taxon>
    </lineage>
</organism>
<feature type="domain" description="Replication factor A C-terminal" evidence="2">
    <location>
        <begin position="47"/>
        <end position="161"/>
    </location>
</feature>
<feature type="compositionally biased region" description="Acidic residues" evidence="1">
    <location>
        <begin position="201"/>
        <end position="216"/>
    </location>
</feature>
<dbReference type="SUPFAM" id="SSF50249">
    <property type="entry name" value="Nucleic acid-binding proteins"/>
    <property type="match status" value="1"/>
</dbReference>
<keyword evidence="4" id="KW-1185">Reference proteome</keyword>
<dbReference type="Proteomes" id="UP001620626">
    <property type="component" value="Unassembled WGS sequence"/>
</dbReference>
<accession>A0ABD2I3C5</accession>
<proteinExistence type="predicted"/>
<comment type="caution">
    <text evidence="3">The sequence shown here is derived from an EMBL/GenBank/DDBJ whole genome shotgun (WGS) entry which is preliminary data.</text>
</comment>
<dbReference type="Pfam" id="PF08646">
    <property type="entry name" value="Rep_fac-A_C"/>
    <property type="match status" value="1"/>
</dbReference>
<dbReference type="EMBL" id="JBICBT010001328">
    <property type="protein sequence ID" value="KAL3072362.1"/>
    <property type="molecule type" value="Genomic_DNA"/>
</dbReference>
<reference evidence="3 4" key="1">
    <citation type="submission" date="2024-10" db="EMBL/GenBank/DDBJ databases">
        <authorList>
            <person name="Kim D."/>
        </authorList>
    </citation>
    <scope>NUCLEOTIDE SEQUENCE [LARGE SCALE GENOMIC DNA]</scope>
    <source>
        <strain evidence="3">BH-2024</strain>
    </source>
</reference>
<dbReference type="Gene3D" id="2.40.50.140">
    <property type="entry name" value="Nucleic acid-binding proteins"/>
    <property type="match status" value="1"/>
</dbReference>
<feature type="region of interest" description="Disordered" evidence="1">
    <location>
        <begin position="1"/>
        <end position="25"/>
    </location>
</feature>
<feature type="compositionally biased region" description="Basic and acidic residues" evidence="1">
    <location>
        <begin position="182"/>
        <end position="200"/>
    </location>
</feature>
<dbReference type="AlphaFoldDB" id="A0ABD2I3C5"/>